<reference evidence="2 3" key="1">
    <citation type="journal article" date="2020" name="Microorganisms">
        <title>Osmotic Adaptation and Compatible Solute Biosynthesis of Phototrophic Bacteria as Revealed from Genome Analyses.</title>
        <authorList>
            <person name="Imhoff J.F."/>
            <person name="Rahn T."/>
            <person name="Kunzel S."/>
            <person name="Keller A."/>
            <person name="Neulinger S.C."/>
        </authorList>
    </citation>
    <scope>NUCLEOTIDE SEQUENCE [LARGE SCALE GENOMIC DNA]</scope>
    <source>
        <strain evidence="2 3">DSM 6210</strain>
    </source>
</reference>
<feature type="region of interest" description="Disordered" evidence="1">
    <location>
        <begin position="87"/>
        <end position="120"/>
    </location>
</feature>
<dbReference type="EMBL" id="NRRV01000026">
    <property type="protein sequence ID" value="MBK1631463.1"/>
    <property type="molecule type" value="Genomic_DNA"/>
</dbReference>
<feature type="compositionally biased region" description="Gly residues" evidence="1">
    <location>
        <begin position="102"/>
        <end position="112"/>
    </location>
</feature>
<comment type="caution">
    <text evidence="2">The sequence shown here is derived from an EMBL/GenBank/DDBJ whole genome shotgun (WGS) entry which is preliminary data.</text>
</comment>
<protein>
    <recommendedName>
        <fullName evidence="4">Efflux RND transporter periplasmic adaptor subunit</fullName>
    </recommendedName>
</protein>
<evidence type="ECO:0000313" key="2">
    <source>
        <dbReference type="EMBL" id="MBK1631463.1"/>
    </source>
</evidence>
<dbReference type="PANTHER" id="PTHR30158">
    <property type="entry name" value="ACRA/E-RELATED COMPONENT OF DRUG EFFLUX TRANSPORTER"/>
    <property type="match status" value="1"/>
</dbReference>
<keyword evidence="3" id="KW-1185">Reference proteome</keyword>
<sequence length="120" mass="12174">MPPAQCSDDQGAKPPPAVVVAAVETQAVDKSARFIGDIKAIQSVDLKARAEGFLEDVAFEQGSAVDKGPVPYRIEQDQYKADLEQAQGQLAAAPAEDVAASGAGGQAGGLRAPGGADQQG</sequence>
<proteinExistence type="predicted"/>
<dbReference type="Gene3D" id="2.40.50.100">
    <property type="match status" value="1"/>
</dbReference>
<name>A0ABS1CHZ3_9GAMM</name>
<dbReference type="RefSeq" id="WP_200237731.1">
    <property type="nucleotide sequence ID" value="NZ_NRRV01000026.1"/>
</dbReference>
<dbReference type="Gene3D" id="1.10.287.470">
    <property type="entry name" value="Helix hairpin bin"/>
    <property type="match status" value="1"/>
</dbReference>
<evidence type="ECO:0000313" key="3">
    <source>
        <dbReference type="Proteomes" id="UP000748752"/>
    </source>
</evidence>
<accession>A0ABS1CHZ3</accession>
<organism evidence="2 3">
    <name type="scientific">Thiohalocapsa halophila</name>
    <dbReference type="NCBI Taxonomy" id="69359"/>
    <lineage>
        <taxon>Bacteria</taxon>
        <taxon>Pseudomonadati</taxon>
        <taxon>Pseudomonadota</taxon>
        <taxon>Gammaproteobacteria</taxon>
        <taxon>Chromatiales</taxon>
        <taxon>Chromatiaceae</taxon>
        <taxon>Thiohalocapsa</taxon>
    </lineage>
</organism>
<dbReference type="Proteomes" id="UP000748752">
    <property type="component" value="Unassembled WGS sequence"/>
</dbReference>
<dbReference type="SUPFAM" id="SSF111369">
    <property type="entry name" value="HlyD-like secretion proteins"/>
    <property type="match status" value="1"/>
</dbReference>
<gene>
    <name evidence="2" type="ORF">CKO31_12065</name>
</gene>
<evidence type="ECO:0000256" key="1">
    <source>
        <dbReference type="SAM" id="MobiDB-lite"/>
    </source>
</evidence>
<evidence type="ECO:0008006" key="4">
    <source>
        <dbReference type="Google" id="ProtNLM"/>
    </source>
</evidence>